<dbReference type="NCBIfam" id="TIGR00377">
    <property type="entry name" value="ant_ant_sig"/>
    <property type="match status" value="1"/>
</dbReference>
<comment type="similarity">
    <text evidence="1 2">Belongs to the anti-sigma-factor antagonist family.</text>
</comment>
<evidence type="ECO:0000256" key="1">
    <source>
        <dbReference type="ARBA" id="ARBA00009013"/>
    </source>
</evidence>
<evidence type="ECO:0000256" key="3">
    <source>
        <dbReference type="SAM" id="MobiDB-lite"/>
    </source>
</evidence>
<dbReference type="PANTHER" id="PTHR33495:SF2">
    <property type="entry name" value="ANTI-SIGMA FACTOR ANTAGONIST TM_1081-RELATED"/>
    <property type="match status" value="1"/>
</dbReference>
<gene>
    <name evidence="5" type="ORF">GCM10010420_13670</name>
</gene>
<dbReference type="SUPFAM" id="SSF52091">
    <property type="entry name" value="SpoIIaa-like"/>
    <property type="match status" value="1"/>
</dbReference>
<dbReference type="PANTHER" id="PTHR33495">
    <property type="entry name" value="ANTI-SIGMA FACTOR ANTAGONIST TM_1081-RELATED-RELATED"/>
    <property type="match status" value="1"/>
</dbReference>
<dbReference type="CDD" id="cd07043">
    <property type="entry name" value="STAS_anti-anti-sigma_factors"/>
    <property type="match status" value="1"/>
</dbReference>
<dbReference type="InterPro" id="IPR002645">
    <property type="entry name" value="STAS_dom"/>
</dbReference>
<evidence type="ECO:0000256" key="2">
    <source>
        <dbReference type="RuleBase" id="RU003749"/>
    </source>
</evidence>
<feature type="compositionally biased region" description="Basic and acidic residues" evidence="3">
    <location>
        <begin position="1"/>
        <end position="20"/>
    </location>
</feature>
<dbReference type="Gene3D" id="3.30.750.24">
    <property type="entry name" value="STAS domain"/>
    <property type="match status" value="1"/>
</dbReference>
<evidence type="ECO:0000259" key="4">
    <source>
        <dbReference type="PROSITE" id="PS50801"/>
    </source>
</evidence>
<feature type="region of interest" description="Disordered" evidence="3">
    <location>
        <begin position="1"/>
        <end position="22"/>
    </location>
</feature>
<feature type="region of interest" description="Disordered" evidence="3">
    <location>
        <begin position="125"/>
        <end position="144"/>
    </location>
</feature>
<accession>A0ABP5UZ72</accession>
<dbReference type="Proteomes" id="UP001500058">
    <property type="component" value="Unassembled WGS sequence"/>
</dbReference>
<evidence type="ECO:0000313" key="6">
    <source>
        <dbReference type="Proteomes" id="UP001500058"/>
    </source>
</evidence>
<dbReference type="InterPro" id="IPR003658">
    <property type="entry name" value="Anti-sigma_ant"/>
</dbReference>
<keyword evidence="6" id="KW-1185">Reference proteome</keyword>
<dbReference type="InterPro" id="IPR036513">
    <property type="entry name" value="STAS_dom_sf"/>
</dbReference>
<dbReference type="EMBL" id="BAAATJ010000004">
    <property type="protein sequence ID" value="GAA2390950.1"/>
    <property type="molecule type" value="Genomic_DNA"/>
</dbReference>
<dbReference type="RefSeq" id="WP_344629951.1">
    <property type="nucleotide sequence ID" value="NZ_BAAATJ010000004.1"/>
</dbReference>
<dbReference type="PROSITE" id="PS50801">
    <property type="entry name" value="STAS"/>
    <property type="match status" value="1"/>
</dbReference>
<feature type="domain" description="STAS" evidence="4">
    <location>
        <begin position="34"/>
        <end position="121"/>
    </location>
</feature>
<reference evidence="6" key="1">
    <citation type="journal article" date="2019" name="Int. J. Syst. Evol. Microbiol.">
        <title>The Global Catalogue of Microorganisms (GCM) 10K type strain sequencing project: providing services to taxonomists for standard genome sequencing and annotation.</title>
        <authorList>
            <consortium name="The Broad Institute Genomics Platform"/>
            <consortium name="The Broad Institute Genome Sequencing Center for Infectious Disease"/>
            <person name="Wu L."/>
            <person name="Ma J."/>
        </authorList>
    </citation>
    <scope>NUCLEOTIDE SEQUENCE [LARGE SCALE GENOMIC DNA]</scope>
    <source>
        <strain evidence="6">JCM 6921</strain>
    </source>
</reference>
<organism evidence="5 6">
    <name type="scientific">Streptomyces glaucosporus</name>
    <dbReference type="NCBI Taxonomy" id="284044"/>
    <lineage>
        <taxon>Bacteria</taxon>
        <taxon>Bacillati</taxon>
        <taxon>Actinomycetota</taxon>
        <taxon>Actinomycetes</taxon>
        <taxon>Kitasatosporales</taxon>
        <taxon>Streptomycetaceae</taxon>
        <taxon>Streptomyces</taxon>
    </lineage>
</organism>
<comment type="caution">
    <text evidence="5">The sequence shown here is derived from an EMBL/GenBank/DDBJ whole genome shotgun (WGS) entry which is preliminary data.</text>
</comment>
<evidence type="ECO:0000313" key="5">
    <source>
        <dbReference type="EMBL" id="GAA2390950.1"/>
    </source>
</evidence>
<name>A0ABP5UZ72_9ACTN</name>
<dbReference type="Pfam" id="PF01740">
    <property type="entry name" value="STAS"/>
    <property type="match status" value="1"/>
</dbReference>
<proteinExistence type="inferred from homology"/>
<protein>
    <recommendedName>
        <fullName evidence="2">Anti-sigma factor antagonist</fullName>
    </recommendedName>
</protein>
<sequence>MHDDRDAPHPPPETHERPEPPETLSVEVRPLSGGRLLLVLVGELDHHSADLVTGEVRSALEAGAAAVLLDLSGVSFIDSTGVTRLLLAHRTARAAGGRLALIAPSGPVRRLLSLTGIDRVLACHPTPDAVPPGPGAGREPRSGG</sequence>